<dbReference type="KEGG" id="cai:Caci_6354"/>
<dbReference type="EMBL" id="CP001700">
    <property type="protein sequence ID" value="ACU75208.1"/>
    <property type="molecule type" value="Genomic_DNA"/>
</dbReference>
<name>C7QKD4_CATAD</name>
<evidence type="ECO:0000313" key="3">
    <source>
        <dbReference type="Proteomes" id="UP000000851"/>
    </source>
</evidence>
<dbReference type="AlphaFoldDB" id="C7QKD4"/>
<sequence length="66" mass="6492" precursor="true">MATTSAWLTPHHGRRIVRLIGMPAGLLIARYGAAAAAVPGGGSVAGRGAVPSTAQTAVSGRGMPDP</sequence>
<dbReference type="HOGENOM" id="CLU_2823187_0_0_11"/>
<gene>
    <name evidence="2" type="ordered locus">Caci_6354</name>
</gene>
<dbReference type="InParanoid" id="C7QKD4"/>
<feature type="region of interest" description="Disordered" evidence="1">
    <location>
        <begin position="47"/>
        <end position="66"/>
    </location>
</feature>
<proteinExistence type="predicted"/>
<organism evidence="2 3">
    <name type="scientific">Catenulispora acidiphila (strain DSM 44928 / JCM 14897 / NBRC 102108 / NRRL B-24433 / ID139908)</name>
    <dbReference type="NCBI Taxonomy" id="479433"/>
    <lineage>
        <taxon>Bacteria</taxon>
        <taxon>Bacillati</taxon>
        <taxon>Actinomycetota</taxon>
        <taxon>Actinomycetes</taxon>
        <taxon>Catenulisporales</taxon>
        <taxon>Catenulisporaceae</taxon>
        <taxon>Catenulispora</taxon>
    </lineage>
</organism>
<protein>
    <submittedName>
        <fullName evidence="2">Uncharacterized protein</fullName>
    </submittedName>
</protein>
<dbReference type="RefSeq" id="WP_015794937.1">
    <property type="nucleotide sequence ID" value="NC_013131.1"/>
</dbReference>
<accession>C7QKD4</accession>
<keyword evidence="3" id="KW-1185">Reference proteome</keyword>
<evidence type="ECO:0000313" key="2">
    <source>
        <dbReference type="EMBL" id="ACU75208.1"/>
    </source>
</evidence>
<dbReference type="Proteomes" id="UP000000851">
    <property type="component" value="Chromosome"/>
</dbReference>
<evidence type="ECO:0000256" key="1">
    <source>
        <dbReference type="SAM" id="MobiDB-lite"/>
    </source>
</evidence>
<reference evidence="2 3" key="1">
    <citation type="journal article" date="2009" name="Stand. Genomic Sci.">
        <title>Complete genome sequence of Catenulispora acidiphila type strain (ID 139908).</title>
        <authorList>
            <person name="Copeland A."/>
            <person name="Lapidus A."/>
            <person name="Glavina Del Rio T."/>
            <person name="Nolan M."/>
            <person name="Lucas S."/>
            <person name="Chen F."/>
            <person name="Tice H."/>
            <person name="Cheng J.F."/>
            <person name="Bruce D."/>
            <person name="Goodwin L."/>
            <person name="Pitluck S."/>
            <person name="Mikhailova N."/>
            <person name="Pati A."/>
            <person name="Ivanova N."/>
            <person name="Mavromatis K."/>
            <person name="Chen A."/>
            <person name="Palaniappan K."/>
            <person name="Chain P."/>
            <person name="Land M."/>
            <person name="Hauser L."/>
            <person name="Chang Y.J."/>
            <person name="Jeffries C.D."/>
            <person name="Chertkov O."/>
            <person name="Brettin T."/>
            <person name="Detter J.C."/>
            <person name="Han C."/>
            <person name="Ali Z."/>
            <person name="Tindall B.J."/>
            <person name="Goker M."/>
            <person name="Bristow J."/>
            <person name="Eisen J.A."/>
            <person name="Markowitz V."/>
            <person name="Hugenholtz P."/>
            <person name="Kyrpides N.C."/>
            <person name="Klenk H.P."/>
        </authorList>
    </citation>
    <scope>NUCLEOTIDE SEQUENCE [LARGE SCALE GENOMIC DNA]</scope>
    <source>
        <strain evidence="3">DSM 44928 / JCM 14897 / NBRC 102108 / NRRL B-24433 / ID139908</strain>
    </source>
</reference>